<dbReference type="STRING" id="33889.AVW13_00980"/>
<dbReference type="KEGG" id="bcau:I6G59_10390"/>
<dbReference type="EMBL" id="NCWY01000004">
    <property type="protein sequence ID" value="PAK96292.1"/>
    <property type="molecule type" value="Genomic_DNA"/>
</dbReference>
<keyword evidence="1" id="KW-0472">Membrane</keyword>
<protein>
    <submittedName>
        <fullName evidence="4">DUF4245 domain-containing protein</fullName>
    </submittedName>
</protein>
<dbReference type="EMBL" id="CP065682">
    <property type="protein sequence ID" value="QPS32434.1"/>
    <property type="molecule type" value="Genomic_DNA"/>
</dbReference>
<feature type="transmembrane region" description="Helical" evidence="1">
    <location>
        <begin position="25"/>
        <end position="46"/>
    </location>
</feature>
<dbReference type="EMBL" id="LQQR01000012">
    <property type="protein sequence ID" value="KZE22095.1"/>
    <property type="molecule type" value="Genomic_DNA"/>
</dbReference>
<accession>A0A161S188</accession>
<evidence type="ECO:0000313" key="9">
    <source>
        <dbReference type="Proteomes" id="UP000594979"/>
    </source>
</evidence>
<keyword evidence="1" id="KW-0812">Transmembrane</keyword>
<reference evidence="2" key="2">
    <citation type="submission" date="2016-01" db="EMBL/GenBank/DDBJ databases">
        <authorList>
            <person name="Hong K.W."/>
        </authorList>
    </citation>
    <scope>NUCLEOTIDE SEQUENCE</scope>
    <source>
        <strain evidence="2">M40</strain>
    </source>
</reference>
<evidence type="ECO:0000313" key="8">
    <source>
        <dbReference type="Proteomes" id="UP000386281"/>
    </source>
</evidence>
<reference evidence="6" key="1">
    <citation type="submission" date="2016-01" db="EMBL/GenBank/DDBJ databases">
        <title>Draft genome of Chromobacterium sp. F49.</title>
        <authorList>
            <person name="Hong K.W."/>
        </authorList>
    </citation>
    <scope>NUCLEOTIDE SEQUENCE [LARGE SCALE GENOMIC DNA]</scope>
    <source>
        <strain evidence="6">M40</strain>
    </source>
</reference>
<keyword evidence="1" id="KW-1133">Transmembrane helix</keyword>
<dbReference type="Pfam" id="PF14030">
    <property type="entry name" value="DUF4245"/>
    <property type="match status" value="1"/>
</dbReference>
<evidence type="ECO:0000313" key="5">
    <source>
        <dbReference type="EMBL" id="VEW11609.1"/>
    </source>
</evidence>
<dbReference type="Proteomes" id="UP000594979">
    <property type="component" value="Chromosome"/>
</dbReference>
<proteinExistence type="predicted"/>
<organism evidence="3 7">
    <name type="scientific">Brevibacterium casei</name>
    <dbReference type="NCBI Taxonomy" id="33889"/>
    <lineage>
        <taxon>Bacteria</taxon>
        <taxon>Bacillati</taxon>
        <taxon>Actinomycetota</taxon>
        <taxon>Actinomycetes</taxon>
        <taxon>Micrococcales</taxon>
        <taxon>Brevibacteriaceae</taxon>
        <taxon>Brevibacterium</taxon>
    </lineage>
</organism>
<reference evidence="5 8" key="4">
    <citation type="submission" date="2019-02" db="EMBL/GenBank/DDBJ databases">
        <authorList>
            <consortium name="Pathogen Informatics"/>
        </authorList>
    </citation>
    <scope>NUCLEOTIDE SEQUENCE [LARGE SCALE GENOMIC DNA]</scope>
    <source>
        <strain evidence="5 8">3012STDY7078520</strain>
    </source>
</reference>
<dbReference type="Proteomes" id="UP000216867">
    <property type="component" value="Unassembled WGS sequence"/>
</dbReference>
<reference evidence="3 7" key="3">
    <citation type="submission" date="2017-04" db="EMBL/GenBank/DDBJ databases">
        <title>Kefir bacterial isolates.</title>
        <authorList>
            <person name="Kim Y."/>
            <person name="Blasche S."/>
            <person name="Patil K.R."/>
        </authorList>
    </citation>
    <scope>NUCLEOTIDE SEQUENCE [LARGE SCALE GENOMIC DNA]</scope>
    <source>
        <strain evidence="3 7">OG2</strain>
    </source>
</reference>
<dbReference type="Proteomes" id="UP000386281">
    <property type="component" value="Unassembled WGS sequence"/>
</dbReference>
<dbReference type="Proteomes" id="UP000076612">
    <property type="component" value="Unassembled WGS sequence"/>
</dbReference>
<gene>
    <name evidence="2" type="ORF">AVW13_00980</name>
    <name evidence="3" type="ORF">B8X04_05940</name>
    <name evidence="4" type="ORF">I6G59_10390</name>
    <name evidence="5" type="ORF">NCTC12391_00784</name>
</gene>
<dbReference type="RefSeq" id="WP_063249404.1">
    <property type="nucleotide sequence ID" value="NZ_CAACXN010000014.1"/>
</dbReference>
<dbReference type="EMBL" id="CAACXN010000014">
    <property type="protein sequence ID" value="VEW11609.1"/>
    <property type="molecule type" value="Genomic_DNA"/>
</dbReference>
<dbReference type="GeneID" id="99772418"/>
<evidence type="ECO:0000313" key="4">
    <source>
        <dbReference type="EMBL" id="QPS32434.1"/>
    </source>
</evidence>
<name>A0A161S188_9MICO</name>
<evidence type="ECO:0000313" key="3">
    <source>
        <dbReference type="EMBL" id="PAK96292.1"/>
    </source>
</evidence>
<dbReference type="AlphaFoldDB" id="A0A161S188"/>
<dbReference type="InterPro" id="IPR025339">
    <property type="entry name" value="DUF4245"/>
</dbReference>
<sequence>MSDQSGVVLPGSREEMRLLRKKSNWVNMTVAIAACMALVVVVLLMAPQPEVDSERVVDYKAIAEQSQENSDFDLIVPDVPTGWTSNEANLDAIKGSDSSSWYLSFLGPDDQWVSLEQARASEKWAEGKVEGATAAETVEVSGSTFQVYRTEDAKEYWVTSQGDMFVVLKAIAAPDTINSFADQVAAQLG</sequence>
<evidence type="ECO:0000313" key="2">
    <source>
        <dbReference type="EMBL" id="KZE22095.1"/>
    </source>
</evidence>
<reference evidence="4 9" key="5">
    <citation type="submission" date="2020-12" db="EMBL/GenBank/DDBJ databases">
        <title>FDA dAtabase for Regulatory Grade micrObial Sequences (FDA-ARGOS): Supporting development and validation of Infectious Disease Dx tests.</title>
        <authorList>
            <person name="Sproer C."/>
            <person name="Gronow S."/>
            <person name="Severitt S."/>
            <person name="Schroder I."/>
            <person name="Tallon L."/>
            <person name="Sadzewicz L."/>
            <person name="Zhao X."/>
            <person name="Boylan J."/>
            <person name="Ott S."/>
            <person name="Bowen H."/>
            <person name="Vavikolanu K."/>
            <person name="Mehta A."/>
            <person name="Aluvathingal J."/>
            <person name="Nadendla S."/>
            <person name="Lowell S."/>
            <person name="Myers T."/>
            <person name="Yan Y."/>
            <person name="Sichtig H."/>
        </authorList>
    </citation>
    <scope>NUCLEOTIDE SEQUENCE [LARGE SCALE GENOMIC DNA]</scope>
    <source>
        <strain evidence="4 9">FDAARGOS_902</strain>
    </source>
</reference>
<evidence type="ECO:0000313" key="6">
    <source>
        <dbReference type="Proteomes" id="UP000076612"/>
    </source>
</evidence>
<evidence type="ECO:0000256" key="1">
    <source>
        <dbReference type="SAM" id="Phobius"/>
    </source>
</evidence>
<evidence type="ECO:0000313" key="7">
    <source>
        <dbReference type="Proteomes" id="UP000216867"/>
    </source>
</evidence>